<evidence type="ECO:0000313" key="2">
    <source>
        <dbReference type="EMBL" id="KAF0559069.1"/>
    </source>
</evidence>
<dbReference type="OrthoDB" id="3927840at2759"/>
<dbReference type="InterPro" id="IPR001810">
    <property type="entry name" value="F-box_dom"/>
</dbReference>
<evidence type="ECO:0000259" key="1">
    <source>
        <dbReference type="PROSITE" id="PS50181"/>
    </source>
</evidence>
<organism evidence="2 3">
    <name type="scientific">Gigaspora margarita</name>
    <dbReference type="NCBI Taxonomy" id="4874"/>
    <lineage>
        <taxon>Eukaryota</taxon>
        <taxon>Fungi</taxon>
        <taxon>Fungi incertae sedis</taxon>
        <taxon>Mucoromycota</taxon>
        <taxon>Glomeromycotina</taxon>
        <taxon>Glomeromycetes</taxon>
        <taxon>Diversisporales</taxon>
        <taxon>Gigasporaceae</taxon>
        <taxon>Gigaspora</taxon>
    </lineage>
</organism>
<dbReference type="Proteomes" id="UP000439903">
    <property type="component" value="Unassembled WGS sequence"/>
</dbReference>
<accession>A0A8H4B4J3</accession>
<dbReference type="SMART" id="SM00256">
    <property type="entry name" value="FBOX"/>
    <property type="match status" value="1"/>
</dbReference>
<keyword evidence="3" id="KW-1185">Reference proteome</keyword>
<dbReference type="InterPro" id="IPR036047">
    <property type="entry name" value="F-box-like_dom_sf"/>
</dbReference>
<name>A0A8H4B4J3_GIGMA</name>
<feature type="domain" description="F-box" evidence="1">
    <location>
        <begin position="1"/>
        <end position="43"/>
    </location>
</feature>
<comment type="caution">
    <text evidence="2">The sequence shown here is derived from an EMBL/GenBank/DDBJ whole genome shotgun (WGS) entry which is preliminary data.</text>
</comment>
<protein>
    <recommendedName>
        <fullName evidence="1">F-box domain-containing protein</fullName>
    </recommendedName>
</protein>
<proteinExistence type="predicted"/>
<dbReference type="EMBL" id="WTPW01000018">
    <property type="protein sequence ID" value="KAF0559069.1"/>
    <property type="molecule type" value="Genomic_DNA"/>
</dbReference>
<evidence type="ECO:0000313" key="3">
    <source>
        <dbReference type="Proteomes" id="UP000439903"/>
    </source>
</evidence>
<reference evidence="2 3" key="1">
    <citation type="journal article" date="2019" name="Environ. Microbiol.">
        <title>At the nexus of three kingdoms: the genome of the mycorrhizal fungus Gigaspora margarita provides insights into plant, endobacterial and fungal interactions.</title>
        <authorList>
            <person name="Venice F."/>
            <person name="Ghignone S."/>
            <person name="Salvioli di Fossalunga A."/>
            <person name="Amselem J."/>
            <person name="Novero M."/>
            <person name="Xianan X."/>
            <person name="Sedzielewska Toro K."/>
            <person name="Morin E."/>
            <person name="Lipzen A."/>
            <person name="Grigoriev I.V."/>
            <person name="Henrissat B."/>
            <person name="Martin F.M."/>
            <person name="Bonfante P."/>
        </authorList>
    </citation>
    <scope>NUCLEOTIDE SEQUENCE [LARGE SCALE GENOMIC DNA]</scope>
    <source>
        <strain evidence="2 3">BEG34</strain>
    </source>
</reference>
<gene>
    <name evidence="2" type="ORF">F8M41_007037</name>
</gene>
<dbReference type="CDD" id="cd09917">
    <property type="entry name" value="F-box_SF"/>
    <property type="match status" value="1"/>
</dbReference>
<dbReference type="PROSITE" id="PS50181">
    <property type="entry name" value="FBOX"/>
    <property type="match status" value="1"/>
</dbReference>
<dbReference type="AlphaFoldDB" id="A0A8H4B4J3"/>
<sequence>MIALPNECLFEIFTYLKNEDLFSSLLVSRKWCGIVVPILWSKLNTFKSKKLIKICLLSLNAEEMKQLLPFNIMLPNCPKPLFEYTSFIKTIYFDTNSGIIDWLDREGNYLPYIKGEKWSINVAHTIGSSLVAIRKSL</sequence>
<dbReference type="Gene3D" id="3.80.10.10">
    <property type="entry name" value="Ribonuclease Inhibitor"/>
    <property type="match status" value="1"/>
</dbReference>
<dbReference type="InterPro" id="IPR032675">
    <property type="entry name" value="LRR_dom_sf"/>
</dbReference>
<dbReference type="SUPFAM" id="SSF81383">
    <property type="entry name" value="F-box domain"/>
    <property type="match status" value="1"/>
</dbReference>
<dbReference type="Pfam" id="PF12937">
    <property type="entry name" value="F-box-like"/>
    <property type="match status" value="1"/>
</dbReference>